<dbReference type="InterPro" id="IPR020806">
    <property type="entry name" value="PKS_PP-bd"/>
</dbReference>
<dbReference type="InterPro" id="IPR042099">
    <property type="entry name" value="ANL_N_sf"/>
</dbReference>
<dbReference type="GO" id="GO:0003824">
    <property type="term" value="F:catalytic activity"/>
    <property type="evidence" value="ECO:0007669"/>
    <property type="project" value="InterPro"/>
</dbReference>
<dbReference type="Pfam" id="PF00668">
    <property type="entry name" value="Condensation"/>
    <property type="match status" value="2"/>
</dbReference>
<evidence type="ECO:0000313" key="7">
    <source>
        <dbReference type="Proteomes" id="UP000218944"/>
    </source>
</evidence>
<feature type="region of interest" description="Disordered" evidence="4">
    <location>
        <begin position="441"/>
        <end position="461"/>
    </location>
</feature>
<feature type="domain" description="Carrier" evidence="5">
    <location>
        <begin position="1525"/>
        <end position="1600"/>
    </location>
</feature>
<dbReference type="PROSITE" id="PS50075">
    <property type="entry name" value="CARRIER"/>
    <property type="match status" value="2"/>
</dbReference>
<sequence length="1891" mass="206059">MPDPARFPLTAYQRDIWFSETLSPDSAQYSIALRERFSGDVDPDLLTAAVRHVLAHNDALRIRCGSTDGLPHQWVEPEEPQLSVVDLRAEADPEAACLARAEDSRSRRLPVMGGRLYRAELLRASDTVVHFQLVTHHLISDGWTLNEFRKQVLLRYAELTRGEELPSGPAAPSFTDFIDGDSRYRASEEYALDRKYVLDTLSGAEPRLFARKDSDAPRRGSRTSFTVEGETVERILAGGNSPFSAVVAAFGVCLASLHQADEAVIGIPLLNRHSAEERQAHGLFTNVLPLRVRTGDGPSMSELAKRVRDATRGLQEHQRIPLADVLRERSTTGAEQLFDVTISNLRFPAPPSVPGLSVKADMLLEVLETNALAITLHAYEGVSELRIDLVYAEDVFDEHLPVSALVEAVRELLRRTADQPDGPAGPPPVLAAARSARAVSAAADGRPAPADGTRESAGGSPRTDVEAALAEVWAEVLEVPSVGIHDNYFVLGGDSITMLRIRAGGERRGIHFSLTDIIKSPTVAQLATRAVLDAGSTPTATAVTPFELVSAVDRGRLTALEDAFPLTRVQLGLLYHSRRHENSAVYNDVFQYSVGVAWHETEFRAAFAGLVERHPVLRSSLDLASYSQPLQLVHHRVPEALDVVDLRALPAEEADAAIRAHIEERRFIRYEFAQAPLYLFRAHILADSVELVFSFHHALLDGGSVANLITELLQDYGHGIGAGIPPVPDGELPSPAGHVREELLALDSADSRAYWQQALHGVTLPQLDGFRLAEAPGRTELVVHESELPEAVQASARSFARAHELPLKSVLFAAYCLTMGSRFSTRDFVTGLVTHGRPELPGAERIAGLFLNTMPVRADLSDLTWLETVRALFAQEQESHPHRRYPLSAIQNDEGTDFVLESAFNYVHFHQLAAVLSLPEVRLLDFRTWEETNFKILVNAYVDPLDESIRLRADFDGTVFTAAQAELFTDTYTRILRRMTERPEETVDFGFLAPEPAAPAPAAGEPRDVVTLFAEQAARTPDAVAVAFDGGRWTYGELARAAGRVAGHLRAAGTTTGDRVAVALDRSPELIAVVLGIAAAGAAVVPLDTAYPAERLRTMLEQARPVRIVTDHAHAHLADDPDLLLPVATVTAEDHPDAQDPAPVAITPRDIAYILFTSGSTGVPKGVRMPHRSLANLIAWQNGAPSAAPGGTTLQFAPLSFDVSFQEIFSTLTSGGVLRLVSEAQRRDARALLELLDTARVERVFLPYVALQQLAETSNALGRTPGHLKVVVSSGEQLRVTEEIRRLCAALPGVVLENQYGPTESHVVTRFTMTGPPSAFPALPPIGSPIAGCAAHVLDERLRPVPVGVRGEIYLDGACLADGYLGGPEQTAERFVPHPFTGRGRVYRTGDLGRVLPGGDILFLGRADTQLKVRGFRVEPAEVELAITGRPDLFPGIREAAVVARHREGTDSFLAAFLVADDTAGPEADDLEKIRAGLRRTLPEHMVPSHLQWLPDLPLTPSGKRDDAALRRIPLYTDAPDESAAPRDEYERTLAEILAELLHLPAVGVHGDFFDLGGTSLTAMRLVVLIKQRYGVDIPMSRFVTTPTVSGLAELLRSGAASSTFDPLVPFRSEGTRPPMFFVHPAGGNVLCFAQLAKHLPADQPFYGLQAPGTELGSEPLRSVEELATSYLKAIRAVQPHGPYTLGGWSFGGFVALEMARQLHLDGERTANVFLLDTVALEPGKITSIGDDALLTWFFWELLFLELGGESPEAHIPRHLDDLSEKFEFIAQRGVDLGVLPPGSSAAIVRRLFKVYAANWQSALDYSGKRFDLDFTLMRATQPLPQVLLDMHTTAGTLHRDPRNGWGDRTTGELTVVEVPGDHLLIMEEPYVPVMAAKIMRMVDEASGGAR</sequence>
<dbReference type="InterPro" id="IPR045851">
    <property type="entry name" value="AMP-bd_C_sf"/>
</dbReference>
<dbReference type="InterPro" id="IPR001031">
    <property type="entry name" value="Thioesterase"/>
</dbReference>
<evidence type="ECO:0000256" key="1">
    <source>
        <dbReference type="ARBA" id="ARBA00001957"/>
    </source>
</evidence>
<dbReference type="GO" id="GO:0008610">
    <property type="term" value="P:lipid biosynthetic process"/>
    <property type="evidence" value="ECO:0007669"/>
    <property type="project" value="UniProtKB-ARBA"/>
</dbReference>
<gene>
    <name evidence="6" type="ORF">CK936_32375</name>
</gene>
<dbReference type="SUPFAM" id="SSF52777">
    <property type="entry name" value="CoA-dependent acyltransferases"/>
    <property type="match status" value="4"/>
</dbReference>
<dbReference type="CDD" id="cd17651">
    <property type="entry name" value="A_NRPS_VisG_like"/>
    <property type="match status" value="1"/>
</dbReference>
<evidence type="ECO:0000313" key="6">
    <source>
        <dbReference type="EMBL" id="PAU44882.1"/>
    </source>
</evidence>
<comment type="cofactor">
    <cofactor evidence="1">
        <name>pantetheine 4'-phosphate</name>
        <dbReference type="ChEBI" id="CHEBI:47942"/>
    </cofactor>
</comment>
<dbReference type="SMART" id="SM00824">
    <property type="entry name" value="PKS_TE"/>
    <property type="match status" value="1"/>
</dbReference>
<keyword evidence="2" id="KW-0596">Phosphopantetheine</keyword>
<dbReference type="InterPro" id="IPR000873">
    <property type="entry name" value="AMP-dep_synth/lig_dom"/>
</dbReference>
<dbReference type="NCBIfam" id="TIGR01733">
    <property type="entry name" value="AA-adenyl-dom"/>
    <property type="match status" value="1"/>
</dbReference>
<dbReference type="GO" id="GO:0017000">
    <property type="term" value="P:antibiotic biosynthetic process"/>
    <property type="evidence" value="ECO:0007669"/>
    <property type="project" value="UniProtKB-ARBA"/>
</dbReference>
<comment type="caution">
    <text evidence="6">The sequence shown here is derived from an EMBL/GenBank/DDBJ whole genome shotgun (WGS) entry which is preliminary data.</text>
</comment>
<evidence type="ECO:0000256" key="4">
    <source>
        <dbReference type="SAM" id="MobiDB-lite"/>
    </source>
</evidence>
<reference evidence="6 7" key="1">
    <citation type="submission" date="2017-08" db="EMBL/GenBank/DDBJ databases">
        <title>Genome sequence of Streptomyces albireticuli NRRL B-1670.</title>
        <authorList>
            <person name="Graham D.E."/>
            <person name="Mahan K.M."/>
            <person name="Klingeman D.M."/>
            <person name="Hettich R.L."/>
            <person name="Parry R.J."/>
            <person name="Spain J.C."/>
        </authorList>
    </citation>
    <scope>NUCLEOTIDE SEQUENCE [LARGE SCALE GENOMIC DNA]</scope>
    <source>
        <strain evidence="6 7">NRRL B-1670</strain>
    </source>
</reference>
<dbReference type="InterPro" id="IPR023213">
    <property type="entry name" value="CAT-like_dom_sf"/>
</dbReference>
<dbReference type="InterPro" id="IPR025110">
    <property type="entry name" value="AMP-bd_C"/>
</dbReference>
<evidence type="ECO:0000256" key="2">
    <source>
        <dbReference type="ARBA" id="ARBA00022450"/>
    </source>
</evidence>
<dbReference type="SUPFAM" id="SSF47336">
    <property type="entry name" value="ACP-like"/>
    <property type="match status" value="2"/>
</dbReference>
<accession>A0A2A2D0M2</accession>
<dbReference type="Pfam" id="PF00975">
    <property type="entry name" value="Thioesterase"/>
    <property type="match status" value="1"/>
</dbReference>
<proteinExistence type="predicted"/>
<dbReference type="SMART" id="SM00823">
    <property type="entry name" value="PKS_PP"/>
    <property type="match status" value="1"/>
</dbReference>
<dbReference type="GO" id="GO:0031177">
    <property type="term" value="F:phosphopantetheine binding"/>
    <property type="evidence" value="ECO:0007669"/>
    <property type="project" value="InterPro"/>
</dbReference>
<dbReference type="SUPFAM" id="SSF53474">
    <property type="entry name" value="alpha/beta-Hydrolases"/>
    <property type="match status" value="1"/>
</dbReference>
<dbReference type="Gene3D" id="3.30.559.30">
    <property type="entry name" value="Nonribosomal peptide synthetase, condensation domain"/>
    <property type="match status" value="2"/>
</dbReference>
<dbReference type="Pfam" id="PF00550">
    <property type="entry name" value="PP-binding"/>
    <property type="match status" value="2"/>
</dbReference>
<dbReference type="InterPro" id="IPR020845">
    <property type="entry name" value="AMP-binding_CS"/>
</dbReference>
<dbReference type="GO" id="GO:0043041">
    <property type="term" value="P:amino acid activation for nonribosomal peptide biosynthetic process"/>
    <property type="evidence" value="ECO:0007669"/>
    <property type="project" value="TreeGrafter"/>
</dbReference>
<dbReference type="InterPro" id="IPR010071">
    <property type="entry name" value="AA_adenyl_dom"/>
</dbReference>
<dbReference type="InterPro" id="IPR001242">
    <property type="entry name" value="Condensation_dom"/>
</dbReference>
<dbReference type="Proteomes" id="UP000218944">
    <property type="component" value="Unassembled WGS sequence"/>
</dbReference>
<dbReference type="Pfam" id="PF00501">
    <property type="entry name" value="AMP-binding"/>
    <property type="match status" value="1"/>
</dbReference>
<dbReference type="Gene3D" id="3.30.300.30">
    <property type="match status" value="1"/>
</dbReference>
<dbReference type="PANTHER" id="PTHR45527:SF1">
    <property type="entry name" value="FATTY ACID SYNTHASE"/>
    <property type="match status" value="1"/>
</dbReference>
<feature type="domain" description="Carrier" evidence="5">
    <location>
        <begin position="460"/>
        <end position="534"/>
    </location>
</feature>
<dbReference type="GO" id="GO:0005737">
    <property type="term" value="C:cytoplasm"/>
    <property type="evidence" value="ECO:0007669"/>
    <property type="project" value="TreeGrafter"/>
</dbReference>
<dbReference type="InterPro" id="IPR036736">
    <property type="entry name" value="ACP-like_sf"/>
</dbReference>
<evidence type="ECO:0000259" key="5">
    <source>
        <dbReference type="PROSITE" id="PS50075"/>
    </source>
</evidence>
<protein>
    <recommendedName>
        <fullName evidence="5">Carrier domain-containing protein</fullName>
    </recommendedName>
</protein>
<evidence type="ECO:0000256" key="3">
    <source>
        <dbReference type="ARBA" id="ARBA00022553"/>
    </source>
</evidence>
<dbReference type="Gene3D" id="1.10.1200.10">
    <property type="entry name" value="ACP-like"/>
    <property type="match status" value="2"/>
</dbReference>
<keyword evidence="3" id="KW-0597">Phosphoprotein</keyword>
<feature type="compositionally biased region" description="Low complexity" evidence="4">
    <location>
        <begin position="441"/>
        <end position="451"/>
    </location>
</feature>
<keyword evidence="7" id="KW-1185">Reference proteome</keyword>
<dbReference type="Gene3D" id="3.30.559.10">
    <property type="entry name" value="Chloramphenicol acetyltransferase-like domain"/>
    <property type="match status" value="2"/>
</dbReference>
<dbReference type="RefSeq" id="WP_095584505.1">
    <property type="nucleotide sequence ID" value="NZ_JAJQQS010000016.1"/>
</dbReference>
<dbReference type="SUPFAM" id="SSF56801">
    <property type="entry name" value="Acetyl-CoA synthetase-like"/>
    <property type="match status" value="1"/>
</dbReference>
<dbReference type="Pfam" id="PF13193">
    <property type="entry name" value="AMP-binding_C"/>
    <property type="match status" value="1"/>
</dbReference>
<dbReference type="Gene3D" id="3.40.50.12780">
    <property type="entry name" value="N-terminal domain of ligase-like"/>
    <property type="match status" value="1"/>
</dbReference>
<dbReference type="InterPro" id="IPR020802">
    <property type="entry name" value="TesA-like"/>
</dbReference>
<name>A0A2A2D0M2_9ACTN</name>
<dbReference type="Gene3D" id="3.40.50.1820">
    <property type="entry name" value="alpha/beta hydrolase"/>
    <property type="match status" value="1"/>
</dbReference>
<dbReference type="PANTHER" id="PTHR45527">
    <property type="entry name" value="NONRIBOSOMAL PEPTIDE SYNTHETASE"/>
    <property type="match status" value="1"/>
</dbReference>
<dbReference type="InterPro" id="IPR009081">
    <property type="entry name" value="PP-bd_ACP"/>
</dbReference>
<organism evidence="6 7">
    <name type="scientific">Streptomyces albireticuli</name>
    <dbReference type="NCBI Taxonomy" id="1940"/>
    <lineage>
        <taxon>Bacteria</taxon>
        <taxon>Bacillati</taxon>
        <taxon>Actinomycetota</taxon>
        <taxon>Actinomycetes</taxon>
        <taxon>Kitasatosporales</taxon>
        <taxon>Streptomycetaceae</taxon>
        <taxon>Streptomyces</taxon>
    </lineage>
</organism>
<dbReference type="InterPro" id="IPR029058">
    <property type="entry name" value="AB_hydrolase_fold"/>
</dbReference>
<dbReference type="EMBL" id="NSJV01000606">
    <property type="protein sequence ID" value="PAU44882.1"/>
    <property type="molecule type" value="Genomic_DNA"/>
</dbReference>
<dbReference type="PROSITE" id="PS00455">
    <property type="entry name" value="AMP_BINDING"/>
    <property type="match status" value="1"/>
</dbReference>
<dbReference type="GO" id="GO:0044550">
    <property type="term" value="P:secondary metabolite biosynthetic process"/>
    <property type="evidence" value="ECO:0007669"/>
    <property type="project" value="TreeGrafter"/>
</dbReference>